<evidence type="ECO:0000256" key="8">
    <source>
        <dbReference type="ARBA" id="ARBA00022827"/>
    </source>
</evidence>
<dbReference type="GO" id="GO:0005524">
    <property type="term" value="F:ATP binding"/>
    <property type="evidence" value="ECO:0007669"/>
    <property type="project" value="UniProtKB-KW"/>
</dbReference>
<organism evidence="15 17">
    <name type="scientific">Neospora caninum (strain Liverpool)</name>
    <dbReference type="NCBI Taxonomy" id="572307"/>
    <lineage>
        <taxon>Eukaryota</taxon>
        <taxon>Sar</taxon>
        <taxon>Alveolata</taxon>
        <taxon>Apicomplexa</taxon>
        <taxon>Conoidasida</taxon>
        <taxon>Coccidia</taxon>
        <taxon>Eucoccidiorida</taxon>
        <taxon>Eimeriorina</taxon>
        <taxon>Sarcocystidae</taxon>
        <taxon>Neospora</taxon>
    </lineage>
</organism>
<dbReference type="Proteomes" id="UP000007494">
    <property type="component" value="Chromosome X"/>
</dbReference>
<reference evidence="16" key="4">
    <citation type="journal article" date="2015" name="PLoS ONE">
        <title>Comprehensive Evaluation of Toxoplasma gondii VEG and Neospora caninum LIV Genomes with Tachyzoite Stage Transcriptome and Proteome Defines Novel Transcript Features.</title>
        <authorList>
            <person name="Ramaprasad A."/>
            <person name="Mourier T."/>
            <person name="Naeem R."/>
            <person name="Malas T.B."/>
            <person name="Moussa E."/>
            <person name="Panigrahi A."/>
            <person name="Vermont S.J."/>
            <person name="Otto T.D."/>
            <person name="Wastling J."/>
            <person name="Pain A."/>
        </authorList>
    </citation>
    <scope>NUCLEOTIDE SEQUENCE</scope>
    <source>
        <strain evidence="16">Liverpool</strain>
    </source>
</reference>
<evidence type="ECO:0000259" key="14">
    <source>
        <dbReference type="Pfam" id="PF01507"/>
    </source>
</evidence>
<evidence type="ECO:0000256" key="6">
    <source>
        <dbReference type="ARBA" id="ARBA00022695"/>
    </source>
</evidence>
<accession>F0VKX4</accession>
<evidence type="ECO:0000313" key="15">
    <source>
        <dbReference type="EMBL" id="CBZ54725.1"/>
    </source>
</evidence>
<dbReference type="InParanoid" id="F0VKX4"/>
<feature type="compositionally biased region" description="Basic and acidic residues" evidence="13">
    <location>
        <begin position="186"/>
        <end position="205"/>
    </location>
</feature>
<evidence type="ECO:0000313" key="17">
    <source>
        <dbReference type="Proteomes" id="UP000007494"/>
    </source>
</evidence>
<reference evidence="15" key="1">
    <citation type="submission" date="2011-02" db="EMBL/GenBank/DDBJ databases">
        <authorList>
            <person name="Aslett M."/>
        </authorList>
    </citation>
    <scope>NUCLEOTIDE SEQUENCE</scope>
    <source>
        <strain evidence="15">Liverpool</strain>
    </source>
</reference>
<dbReference type="GO" id="GO:0003919">
    <property type="term" value="F:FMN adenylyltransferase activity"/>
    <property type="evidence" value="ECO:0007669"/>
    <property type="project" value="UniProtKB-EC"/>
</dbReference>
<evidence type="ECO:0000256" key="1">
    <source>
        <dbReference type="ARBA" id="ARBA00004726"/>
    </source>
</evidence>
<keyword evidence="7" id="KW-0547">Nucleotide-binding</keyword>
<keyword evidence="4" id="KW-0288">FMN</keyword>
<keyword evidence="3" id="KW-0285">Flavoprotein</keyword>
<keyword evidence="6" id="KW-0548">Nucleotidyltransferase</keyword>
<evidence type="ECO:0000256" key="3">
    <source>
        <dbReference type="ARBA" id="ARBA00022630"/>
    </source>
</evidence>
<sequence>MRVGRTLRRGDGGALGLAFPVAAMSTSPPTAVAMAMVAAAAAAASGAPASSPSSSPSSPVVSSSSPPALPISPAGFSASPARSVAPSSSAPSASARAACTSSWCLSSGSCSCVGSVSPLSSCLSSLLPPPVSLSTPTSTCASSGSSPSAGLECASRFSASVSLAASWEASRCANGRSARWTNPAEARSRRSTEKREEAACSRNARDAVGNGSLQRAHAAEVMQTEPGVEGGSPERTREERQAEDKRSNLKTTRTELWASKSGEETRGRVWWSLSALKRSADLLRRIESAIEEGKRRGREPQRFPHFEVDEKATQPDASDKETAPHQDAETRRDGNSAVHGEKEDVLKQQQEEMTPAVTAELLEKGLQVLVDAFRLFGPESVILSFNGGKDAVVALHLYRAALAKFLLGEDCLERTGEGSPPEFSSLLARGEAQERAEEGAQEASLSGETGANAPERRRDRARAANPEERCKTACPPRSRAAQENGAGREEEAIENEGRRPQRVVTLTGLPRPKAIYFHGEEEEFEEVAAFVEQTAKEFELDVSVYHCGLAEGVQDFVTRFSHLRPLAFVLGSREGDPNAAHLLPLQVSSSWLPAFLRVHPLVGFRYGHVWYVIRRFALPYCPLYDRGYTSIGRKNNTKPNPRLLRPETGLHAPAYLLENWADERSGRD</sequence>
<reference evidence="15" key="2">
    <citation type="submission" date="2011-03" db="EMBL/GenBank/DDBJ databases">
        <title>Comparative genomics and transcriptomics of Neospora caninum and Toxoplasma gondii.</title>
        <authorList>
            <person name="Reid A.J."/>
            <person name="Sohal A."/>
            <person name="Harris D."/>
            <person name="Quail M."/>
            <person name="Sanders M."/>
            <person name="Berriman M."/>
            <person name="Wastling J.M."/>
            <person name="Pain A."/>
        </authorList>
    </citation>
    <scope>NUCLEOTIDE SEQUENCE</scope>
    <source>
        <strain evidence="15">Liverpool</strain>
    </source>
</reference>
<feature type="region of interest" description="Disordered" evidence="13">
    <location>
        <begin position="178"/>
        <end position="261"/>
    </location>
</feature>
<keyword evidence="5" id="KW-0808">Transferase</keyword>
<gene>
    <name evidence="16" type="ORF">BN1204_051520</name>
    <name evidence="15" type="ORF">NCLIV_051520</name>
</gene>
<dbReference type="OrthoDB" id="270728at2759"/>
<feature type="compositionally biased region" description="Basic and acidic residues" evidence="13">
    <location>
        <begin position="454"/>
        <end position="471"/>
    </location>
</feature>
<dbReference type="SUPFAM" id="SSF52402">
    <property type="entry name" value="Adenine nucleotide alpha hydrolases-like"/>
    <property type="match status" value="2"/>
</dbReference>
<feature type="domain" description="Phosphoadenosine phosphosulphate reductase" evidence="14">
    <location>
        <begin position="517"/>
        <end position="639"/>
    </location>
</feature>
<evidence type="ECO:0000256" key="10">
    <source>
        <dbReference type="ARBA" id="ARBA00031145"/>
    </source>
</evidence>
<evidence type="ECO:0000256" key="11">
    <source>
        <dbReference type="ARBA" id="ARBA00031871"/>
    </source>
</evidence>
<dbReference type="EMBL" id="LN714485">
    <property type="protein sequence ID" value="CEL69441.1"/>
    <property type="molecule type" value="Genomic_DNA"/>
</dbReference>
<dbReference type="InterPro" id="IPR014729">
    <property type="entry name" value="Rossmann-like_a/b/a_fold"/>
</dbReference>
<dbReference type="PANTHER" id="PTHR23293">
    <property type="entry name" value="FAD SYNTHETASE-RELATED FMN ADENYLYLTRANSFERASE"/>
    <property type="match status" value="1"/>
</dbReference>
<dbReference type="EMBL" id="FR823391">
    <property type="protein sequence ID" value="CBZ54725.1"/>
    <property type="molecule type" value="Genomic_DNA"/>
</dbReference>
<dbReference type="InterPro" id="IPR002500">
    <property type="entry name" value="PAPS_reduct_dom"/>
</dbReference>
<comment type="pathway">
    <text evidence="1">Cofactor biosynthesis; FAD biosynthesis; FAD from FMN: step 1/1.</text>
</comment>
<keyword evidence="9" id="KW-0067">ATP-binding</keyword>
<feature type="compositionally biased region" description="Basic and acidic residues" evidence="13">
    <location>
        <begin position="232"/>
        <end position="247"/>
    </location>
</feature>
<evidence type="ECO:0000256" key="13">
    <source>
        <dbReference type="SAM" id="MobiDB-lite"/>
    </source>
</evidence>
<evidence type="ECO:0000256" key="4">
    <source>
        <dbReference type="ARBA" id="ARBA00022643"/>
    </source>
</evidence>
<feature type="region of interest" description="Disordered" evidence="13">
    <location>
        <begin position="293"/>
        <end position="341"/>
    </location>
</feature>
<keyword evidence="17" id="KW-1185">Reference proteome</keyword>
<proteinExistence type="predicted"/>
<dbReference type="OMA" id="RYGHIWH"/>
<dbReference type="GeneID" id="13446430"/>
<protein>
    <recommendedName>
        <fullName evidence="2">FAD synthase</fullName>
        <ecNumber evidence="2">2.7.7.2</ecNumber>
    </recommendedName>
    <alternativeName>
        <fullName evidence="10">FAD pyrophosphorylase</fullName>
    </alternativeName>
    <alternativeName>
        <fullName evidence="11">FMN adenylyltransferase</fullName>
    </alternativeName>
</protein>
<dbReference type="EC" id="2.7.7.2" evidence="2"/>
<evidence type="ECO:0000256" key="2">
    <source>
        <dbReference type="ARBA" id="ARBA00012393"/>
    </source>
</evidence>
<dbReference type="Pfam" id="PF01507">
    <property type="entry name" value="PAPS_reduct"/>
    <property type="match status" value="1"/>
</dbReference>
<feature type="region of interest" description="Disordered" evidence="13">
    <location>
        <begin position="415"/>
        <end position="499"/>
    </location>
</feature>
<name>F0VKX4_NEOCL</name>
<reference evidence="17" key="3">
    <citation type="journal article" date="2012" name="PLoS Pathog.">
        <title>Comparative genomics of the apicomplexan parasites Toxoplasma gondii and Neospora caninum: Coccidia differing in host range and transmission strategy.</title>
        <authorList>
            <person name="Reid A.J."/>
            <person name="Vermont S.J."/>
            <person name="Cotton J.A."/>
            <person name="Harris D."/>
            <person name="Hill-Cawthorne G.A."/>
            <person name="Konen-Waisman S."/>
            <person name="Latham S.M."/>
            <person name="Mourier T."/>
            <person name="Norton R."/>
            <person name="Quail M.A."/>
            <person name="Sanders M."/>
            <person name="Shanmugam D."/>
            <person name="Sohal A."/>
            <person name="Wasmuth J.D."/>
            <person name="Brunk B."/>
            <person name="Grigg M.E."/>
            <person name="Howard J.C."/>
            <person name="Parkinson J."/>
            <person name="Roos D.S."/>
            <person name="Trees A.J."/>
            <person name="Berriman M."/>
            <person name="Pain A."/>
            <person name="Wastling J.M."/>
        </authorList>
    </citation>
    <scope>NUCLEOTIDE SEQUENCE [LARGE SCALE GENOMIC DNA]</scope>
    <source>
        <strain evidence="17">Liverpool</strain>
    </source>
</reference>
<comment type="catalytic activity">
    <reaction evidence="12">
        <text>FMN + ATP + H(+) = FAD + diphosphate</text>
        <dbReference type="Rhea" id="RHEA:17237"/>
        <dbReference type="ChEBI" id="CHEBI:15378"/>
        <dbReference type="ChEBI" id="CHEBI:30616"/>
        <dbReference type="ChEBI" id="CHEBI:33019"/>
        <dbReference type="ChEBI" id="CHEBI:57692"/>
        <dbReference type="ChEBI" id="CHEBI:58210"/>
        <dbReference type="EC" id="2.7.7.2"/>
    </reaction>
</comment>
<dbReference type="GO" id="GO:0006747">
    <property type="term" value="P:FAD biosynthetic process"/>
    <property type="evidence" value="ECO:0007669"/>
    <property type="project" value="TreeGrafter"/>
</dbReference>
<evidence type="ECO:0000256" key="5">
    <source>
        <dbReference type="ARBA" id="ARBA00022679"/>
    </source>
</evidence>
<keyword evidence="8" id="KW-0274">FAD</keyword>
<dbReference type="VEuPathDB" id="ToxoDB:NCLIV_051520"/>
<feature type="region of interest" description="Disordered" evidence="13">
    <location>
        <begin position="47"/>
        <end position="67"/>
    </location>
</feature>
<evidence type="ECO:0000256" key="12">
    <source>
        <dbReference type="ARBA" id="ARBA00049494"/>
    </source>
</evidence>
<dbReference type="Gene3D" id="3.40.50.620">
    <property type="entry name" value="HUPs"/>
    <property type="match status" value="2"/>
</dbReference>
<evidence type="ECO:0000256" key="9">
    <source>
        <dbReference type="ARBA" id="ARBA00022840"/>
    </source>
</evidence>
<dbReference type="AlphaFoldDB" id="F0VKX4"/>
<evidence type="ECO:0000313" key="16">
    <source>
        <dbReference type="EMBL" id="CEL69441.1"/>
    </source>
</evidence>
<dbReference type="eggNOG" id="KOG2644">
    <property type="taxonomic scope" value="Eukaryota"/>
</dbReference>
<evidence type="ECO:0000256" key="7">
    <source>
        <dbReference type="ARBA" id="ARBA00022741"/>
    </source>
</evidence>
<dbReference type="PANTHER" id="PTHR23293:SF9">
    <property type="entry name" value="FAD SYNTHASE"/>
    <property type="match status" value="1"/>
</dbReference>
<feature type="compositionally biased region" description="Basic and acidic residues" evidence="13">
    <location>
        <begin position="486"/>
        <end position="499"/>
    </location>
</feature>
<dbReference type="RefSeq" id="XP_003884755.1">
    <property type="nucleotide sequence ID" value="XM_003884706.1"/>
</dbReference>